<feature type="transmembrane region" description="Helical" evidence="1">
    <location>
        <begin position="1080"/>
        <end position="1098"/>
    </location>
</feature>
<feature type="transmembrane region" description="Helical" evidence="1">
    <location>
        <begin position="989"/>
        <end position="1009"/>
    </location>
</feature>
<proteinExistence type="predicted"/>
<feature type="transmembrane region" description="Helical" evidence="1">
    <location>
        <begin position="871"/>
        <end position="889"/>
    </location>
</feature>
<feature type="transmembrane region" description="Helical" evidence="1">
    <location>
        <begin position="1021"/>
        <end position="1041"/>
    </location>
</feature>
<feature type="transmembrane region" description="Helical" evidence="1">
    <location>
        <begin position="1128"/>
        <end position="1148"/>
    </location>
</feature>
<feature type="transmembrane region" description="Helical" evidence="1">
    <location>
        <begin position="964"/>
        <end position="982"/>
    </location>
</feature>
<accession>A0A6J6HUF0</accession>
<feature type="transmembrane region" description="Helical" evidence="1">
    <location>
        <begin position="514"/>
        <end position="537"/>
    </location>
</feature>
<feature type="transmembrane region" description="Helical" evidence="1">
    <location>
        <begin position="155"/>
        <end position="173"/>
    </location>
</feature>
<feature type="transmembrane region" description="Helical" evidence="1">
    <location>
        <begin position="6"/>
        <end position="22"/>
    </location>
</feature>
<keyword evidence="1" id="KW-1133">Transmembrane helix</keyword>
<feature type="transmembrane region" description="Helical" evidence="1">
    <location>
        <begin position="105"/>
        <end position="123"/>
    </location>
</feature>
<feature type="transmembrane region" description="Helical" evidence="1">
    <location>
        <begin position="847"/>
        <end position="864"/>
    </location>
</feature>
<feature type="transmembrane region" description="Helical" evidence="1">
    <location>
        <begin position="673"/>
        <end position="690"/>
    </location>
</feature>
<feature type="transmembrane region" description="Helical" evidence="1">
    <location>
        <begin position="129"/>
        <end position="148"/>
    </location>
</feature>
<feature type="transmembrane region" description="Helical" evidence="1">
    <location>
        <begin position="486"/>
        <end position="505"/>
    </location>
</feature>
<feature type="transmembrane region" description="Helical" evidence="1">
    <location>
        <begin position="901"/>
        <end position="918"/>
    </location>
</feature>
<feature type="transmembrane region" description="Helical" evidence="1">
    <location>
        <begin position="758"/>
        <end position="780"/>
    </location>
</feature>
<keyword evidence="1" id="KW-0812">Transmembrane</keyword>
<name>A0A6J6HUF0_9ZZZZ</name>
<feature type="transmembrane region" description="Helical" evidence="1">
    <location>
        <begin position="817"/>
        <end position="835"/>
    </location>
</feature>
<reference evidence="2" key="1">
    <citation type="submission" date="2020-05" db="EMBL/GenBank/DDBJ databases">
        <authorList>
            <person name="Chiriac C."/>
            <person name="Salcher M."/>
            <person name="Ghai R."/>
            <person name="Kavagutti S V."/>
        </authorList>
    </citation>
    <scope>NUCLEOTIDE SEQUENCE</scope>
</reference>
<evidence type="ECO:0000256" key="1">
    <source>
        <dbReference type="SAM" id="Phobius"/>
    </source>
</evidence>
<feature type="transmembrane region" description="Helical" evidence="1">
    <location>
        <begin position="543"/>
        <end position="564"/>
    </location>
</feature>
<dbReference type="EMBL" id="CAEZUW010000116">
    <property type="protein sequence ID" value="CAB4616800.1"/>
    <property type="molecule type" value="Genomic_DNA"/>
</dbReference>
<sequence>MTPEPISLLTFGLFWLLGAFAIERIGAKYTASGTVRPAIKNFAWMTGFGFTAFALSVLTATLQPAAASGVIEETNIFMLVLNGLIGAAFLFSVPKALAESMPRSVLASQLAAYVAWLSFGLLTPWDANFNTYTSIWLGIIALSLLSKAWMTRTPVLAWVALGAGSVSSLLPMFESKLDRSVGFNVVALSALCIALAFAWRFAVARVLDRAEAKSASVVGWVHFATNLVITIASVGLWTAHRYTVDSNNTIDYWPILALFSLFALASAVLATSSKSKLVESFSVSLAGVGATFLIAGYISLPMAQGGENQSLIWGAYSLVAFAIVLFFAQRRNSETAALISLLPATIAAVNFGQLIVEASEPVKIITPLGFLGLAIAFTLVAKRIAKPTTVVFAPVALASFAVSGAFYWFAKRESTSQWMLDTNAQFTNAVWAAAVFAAMASVALVLHTRESFTKDAFYSLYLRVVGIGSLFAALQVAASVTGTTSSLWLSTAAVALAVVLTWFVANAKSSRNWFIANLAAGISFVMVLQATVIGVFAPTNADGIFSGWLALLVPVSLAVAWLVYSAVVSISAKRDVSFGWVGLPVTSVTAAFLAIFTVALLSLYRTSELPALNFANPWPLALGFVGLSLAYGFIRLRALKNADAGRSLLATSMVSLALGVIGLVPYLTEAEQFNLALATVLGAHAAMNFWSSFVAKQAKTALYGFVLGVGAAWMALGEAVAQFNLSFVQSFAFASTLLFVLTTVLFKRSSEKPSLETWSIALPITSAIGLAVGVSQIDLFAVMNEAVGWIELLVATAVGSAYLMLSRTKVLGGASRARLSLIISAAVSWAFALWQATFENPARDLRLGLVTLAIGATLLVFAKLEKAMPALLVGAAALAVSGYAFGETIVKALGGYQGTEIHSTLIALTLVASTQVAVRIDMVLDRFKTLLVYGLPLLVVGLPSTVFNWSAVVAPLAEQQSGDVARTLTLMIAGAALLTLGLRFGNLGLTVAGAAPLALTLLPSIWFRIDESFDGKLEVEMKALFIGGLLFGIGYGLVAALKLKINSFIYVGLPILIAMAPALANTFGALNQATLTAEDWYRFAIILGGSLVFLVLGALRRLAGFFGPGAIGVLVAAVPYAWKPLSEQTWFVWVILIIVAGLLVWMAIKLEQFKSNARSASVWLKELR</sequence>
<feature type="transmembrane region" description="Helical" evidence="1">
    <location>
        <begin position="576"/>
        <end position="604"/>
    </location>
</feature>
<feature type="transmembrane region" description="Helical" evidence="1">
    <location>
        <begin position="930"/>
        <end position="952"/>
    </location>
</feature>
<feature type="transmembrane region" description="Helical" evidence="1">
    <location>
        <begin position="185"/>
        <end position="203"/>
    </location>
</feature>
<protein>
    <submittedName>
        <fullName evidence="2">Unannotated protein</fullName>
    </submittedName>
</protein>
<evidence type="ECO:0000313" key="2">
    <source>
        <dbReference type="EMBL" id="CAB4616800.1"/>
    </source>
</evidence>
<feature type="transmembrane region" description="Helical" evidence="1">
    <location>
        <begin position="215"/>
        <end position="240"/>
    </location>
</feature>
<feature type="transmembrane region" description="Helical" evidence="1">
    <location>
        <begin position="616"/>
        <end position="636"/>
    </location>
</feature>
<feature type="transmembrane region" description="Helical" evidence="1">
    <location>
        <begin position="702"/>
        <end position="721"/>
    </location>
</feature>
<feature type="transmembrane region" description="Helical" evidence="1">
    <location>
        <begin position="252"/>
        <end position="270"/>
    </location>
</feature>
<feature type="transmembrane region" description="Helical" evidence="1">
    <location>
        <begin position="388"/>
        <end position="409"/>
    </location>
</feature>
<organism evidence="2">
    <name type="scientific">freshwater metagenome</name>
    <dbReference type="NCBI Taxonomy" id="449393"/>
    <lineage>
        <taxon>unclassified sequences</taxon>
        <taxon>metagenomes</taxon>
        <taxon>ecological metagenomes</taxon>
    </lineage>
</organism>
<feature type="transmembrane region" description="Helical" evidence="1">
    <location>
        <begin position="1048"/>
        <end position="1068"/>
    </location>
</feature>
<feature type="transmembrane region" description="Helical" evidence="1">
    <location>
        <begin position="786"/>
        <end position="805"/>
    </location>
</feature>
<dbReference type="AlphaFoldDB" id="A0A6J6HUF0"/>
<keyword evidence="1" id="KW-0472">Membrane</keyword>
<feature type="transmembrane region" description="Helical" evidence="1">
    <location>
        <begin position="727"/>
        <end position="746"/>
    </location>
</feature>
<feature type="transmembrane region" description="Helical" evidence="1">
    <location>
        <begin position="648"/>
        <end position="667"/>
    </location>
</feature>
<feature type="transmembrane region" description="Helical" evidence="1">
    <location>
        <begin position="74"/>
        <end position="93"/>
    </location>
</feature>
<feature type="transmembrane region" description="Helical" evidence="1">
    <location>
        <begin position="42"/>
        <end position="62"/>
    </location>
</feature>
<feature type="transmembrane region" description="Helical" evidence="1">
    <location>
        <begin position="460"/>
        <end position="480"/>
    </location>
</feature>
<gene>
    <name evidence="2" type="ORF">UFOPK1855_00734</name>
</gene>
<feature type="transmembrane region" description="Helical" evidence="1">
    <location>
        <begin position="310"/>
        <end position="328"/>
    </location>
</feature>
<feature type="transmembrane region" description="Helical" evidence="1">
    <location>
        <begin position="1105"/>
        <end position="1122"/>
    </location>
</feature>
<feature type="transmembrane region" description="Helical" evidence="1">
    <location>
        <begin position="335"/>
        <end position="356"/>
    </location>
</feature>
<feature type="transmembrane region" description="Helical" evidence="1">
    <location>
        <begin position="429"/>
        <end position="448"/>
    </location>
</feature>
<feature type="transmembrane region" description="Helical" evidence="1">
    <location>
        <begin position="277"/>
        <end position="298"/>
    </location>
</feature>
<feature type="transmembrane region" description="Helical" evidence="1">
    <location>
        <begin position="362"/>
        <end position="381"/>
    </location>
</feature>